<reference evidence="3 4" key="1">
    <citation type="submission" date="2018-07" db="EMBL/GenBank/DDBJ databases">
        <title>Venubactetium sediminum gen. nov., sp. nov., isolated from a marine solar saltern.</title>
        <authorList>
            <person name="Wang S."/>
        </authorList>
    </citation>
    <scope>NUCLEOTIDE SEQUENCE [LARGE SCALE GENOMIC DNA]</scope>
    <source>
        <strain evidence="3 4">WD2A32</strain>
    </source>
</reference>
<dbReference type="InterPro" id="IPR006860">
    <property type="entry name" value="FecR"/>
</dbReference>
<name>A0A369TAN0_9PROT</name>
<feature type="chain" id="PRO_5016892845" description="FecR protein domain-containing protein" evidence="1">
    <location>
        <begin position="26"/>
        <end position="204"/>
    </location>
</feature>
<feature type="domain" description="FecR protein" evidence="2">
    <location>
        <begin position="60"/>
        <end position="157"/>
    </location>
</feature>
<protein>
    <recommendedName>
        <fullName evidence="2">FecR protein domain-containing protein</fullName>
    </recommendedName>
</protein>
<dbReference type="AlphaFoldDB" id="A0A369TAN0"/>
<dbReference type="Pfam" id="PF04773">
    <property type="entry name" value="FecR"/>
    <property type="match status" value="1"/>
</dbReference>
<evidence type="ECO:0000313" key="4">
    <source>
        <dbReference type="Proteomes" id="UP000253941"/>
    </source>
</evidence>
<dbReference type="RefSeq" id="WP_114581840.1">
    <property type="nucleotide sequence ID" value="NZ_QPMH01000006.1"/>
</dbReference>
<comment type="caution">
    <text evidence="3">The sequence shown here is derived from an EMBL/GenBank/DDBJ whole genome shotgun (WGS) entry which is preliminary data.</text>
</comment>
<organism evidence="3 4">
    <name type="scientific">Ferruginivarius sediminum</name>
    <dbReference type="NCBI Taxonomy" id="2661937"/>
    <lineage>
        <taxon>Bacteria</taxon>
        <taxon>Pseudomonadati</taxon>
        <taxon>Pseudomonadota</taxon>
        <taxon>Alphaproteobacteria</taxon>
        <taxon>Rhodospirillales</taxon>
        <taxon>Rhodospirillaceae</taxon>
        <taxon>Ferruginivarius</taxon>
    </lineage>
</organism>
<dbReference type="PANTHER" id="PTHR38731">
    <property type="entry name" value="LIPL45-RELATED LIPOPROTEIN-RELATED"/>
    <property type="match status" value="1"/>
</dbReference>
<dbReference type="Proteomes" id="UP000253941">
    <property type="component" value="Unassembled WGS sequence"/>
</dbReference>
<sequence length="204" mass="22007">MPRTGFPVAALALALTLVVSGGAWAQEKIGQVTALTGPANILRDGELQAVRLGTAIHARDRLRTLQGAKLRIAFVDGTRLILGARSQIDIARYAHRQERQGILELLQGIVRVLLGGTEDWQRFDVETRTVIASARSTQWVVDLTSKGTAVFVVEGLVAVRGGEREVMLDAGLGIDVAPDTGPTTPKRWGAARVDDVLARTTIRR</sequence>
<proteinExistence type="predicted"/>
<evidence type="ECO:0000313" key="3">
    <source>
        <dbReference type="EMBL" id="RDD62328.1"/>
    </source>
</evidence>
<dbReference type="Gene3D" id="2.60.120.1440">
    <property type="match status" value="1"/>
</dbReference>
<feature type="signal peptide" evidence="1">
    <location>
        <begin position="1"/>
        <end position="25"/>
    </location>
</feature>
<gene>
    <name evidence="3" type="ORF">DRB17_08865</name>
</gene>
<keyword evidence="4" id="KW-1185">Reference proteome</keyword>
<evidence type="ECO:0000259" key="2">
    <source>
        <dbReference type="Pfam" id="PF04773"/>
    </source>
</evidence>
<evidence type="ECO:0000256" key="1">
    <source>
        <dbReference type="SAM" id="SignalP"/>
    </source>
</evidence>
<keyword evidence="1" id="KW-0732">Signal</keyword>
<dbReference type="EMBL" id="QPMH01000006">
    <property type="protein sequence ID" value="RDD62328.1"/>
    <property type="molecule type" value="Genomic_DNA"/>
</dbReference>
<accession>A0A369TAN0</accession>